<evidence type="ECO:0000256" key="1">
    <source>
        <dbReference type="ARBA" id="ARBA00022679"/>
    </source>
</evidence>
<accession>Q3IA82</accession>
<dbReference type="SUPFAM" id="SSF53756">
    <property type="entry name" value="UDP-Glycosyltransferase/glycogen phosphorylase"/>
    <property type="match status" value="1"/>
</dbReference>
<evidence type="ECO:0000313" key="4">
    <source>
        <dbReference type="EMBL" id="AAY28259.1"/>
    </source>
</evidence>
<organism evidence="4">
    <name type="scientific">Escherichia coli</name>
    <dbReference type="NCBI Taxonomy" id="562"/>
    <lineage>
        <taxon>Bacteria</taxon>
        <taxon>Pseudomonadati</taxon>
        <taxon>Pseudomonadota</taxon>
        <taxon>Gammaproteobacteria</taxon>
        <taxon>Enterobacterales</taxon>
        <taxon>Enterobacteriaceae</taxon>
        <taxon>Escherichia</taxon>
    </lineage>
</organism>
<dbReference type="CAZy" id="GT4">
    <property type="family name" value="Glycosyltransferase Family 4"/>
</dbReference>
<keyword evidence="2" id="KW-0812">Transmembrane</keyword>
<feature type="transmembrane region" description="Helical" evidence="2">
    <location>
        <begin position="100"/>
        <end position="119"/>
    </location>
</feature>
<dbReference type="GO" id="GO:0009103">
    <property type="term" value="P:lipopolysaccharide biosynthetic process"/>
    <property type="evidence" value="ECO:0007669"/>
    <property type="project" value="TreeGrafter"/>
</dbReference>
<dbReference type="AlphaFoldDB" id="Q3IA82"/>
<dbReference type="InterPro" id="IPR001296">
    <property type="entry name" value="Glyco_trans_1"/>
</dbReference>
<dbReference type="Pfam" id="PF00534">
    <property type="entry name" value="Glycos_transf_1"/>
    <property type="match status" value="1"/>
</dbReference>
<dbReference type="EMBL" id="DQ008593">
    <property type="protein sequence ID" value="AAY28259.1"/>
    <property type="molecule type" value="Genomic_DNA"/>
</dbReference>
<evidence type="ECO:0000259" key="3">
    <source>
        <dbReference type="Pfam" id="PF00534"/>
    </source>
</evidence>
<evidence type="ECO:0000256" key="2">
    <source>
        <dbReference type="SAM" id="Phobius"/>
    </source>
</evidence>
<reference evidence="4" key="1">
    <citation type="journal article" date="2005" name="J. Clin. Microbiol.">
        <title>Development of PCR assays targeting the genes involved in synthesis and assembly of the new Escherichia coli O 174 and O 177 O antigens.</title>
        <authorList>
            <person name="Beutin L."/>
            <person name="Kong Q."/>
            <person name="Feng L."/>
            <person name="Wang Q."/>
            <person name="Krause G."/>
            <person name="Leomil L."/>
            <person name="Jin Q."/>
            <person name="Wang L."/>
        </authorList>
    </citation>
    <scope>NUCLEOTIDE SEQUENCE</scope>
</reference>
<dbReference type="BioCyc" id="MetaCyc:MONOMER-21630"/>
<dbReference type="CDD" id="cd03794">
    <property type="entry name" value="GT4_WbuB-like"/>
    <property type="match status" value="1"/>
</dbReference>
<dbReference type="PANTHER" id="PTHR46401:SF2">
    <property type="entry name" value="GLYCOSYLTRANSFERASE WBBK-RELATED"/>
    <property type="match status" value="1"/>
</dbReference>
<keyword evidence="2" id="KW-0472">Membrane</keyword>
<protein>
    <submittedName>
        <fullName evidence="4">WbdZ</fullName>
    </submittedName>
</protein>
<dbReference type="GO" id="GO:0016757">
    <property type="term" value="F:glycosyltransferase activity"/>
    <property type="evidence" value="ECO:0007669"/>
    <property type="project" value="InterPro"/>
</dbReference>
<feature type="domain" description="Glycosyl transferase family 1" evidence="3">
    <location>
        <begin position="206"/>
        <end position="371"/>
    </location>
</feature>
<dbReference type="Gene3D" id="3.40.50.2000">
    <property type="entry name" value="Glycogen Phosphorylase B"/>
    <property type="match status" value="2"/>
</dbReference>
<sequence>MRKILMICTKYPLDLNSTWLTRELAEEFNNRGYVIDVICIDWGVLQKRKKISLNNINIYNVPALGCKKTSFLNFFIKWGGSSLYAALLNFRVFFKRHDLVISFSPCASSWFAIILGIFFSKKSLLIYWDFFPIHQVQIDLIKGRFKTKILKCFEKALVKMFDYIGCMSKGNCEFFVEYFKTRREKVFELPIWSEGLRINGLIKSKSVSFIDSNSIYFVFGGQIDYGRRIECILSAAKIAHKKNNKIKTIIIGRGRLVDQVIKDAESIENGIIYSDFIPRNDYLTLVSVCRAGLIATVPNVSVPTYPSKCLDYMKLSIPIIASIEDTTDFGEIIINAGAGLCCNAGDSNALAAAMLSLAEDELLASQMGEKANLFFKNRHEVKTVVNNLLEHIKED</sequence>
<name>Q3IA82_ECOLX</name>
<gene>
    <name evidence="4" type="primary">wbdZ</name>
</gene>
<keyword evidence="1" id="KW-0808">Transferase</keyword>
<dbReference type="PANTHER" id="PTHR46401">
    <property type="entry name" value="GLYCOSYLTRANSFERASE WBBK-RELATED"/>
    <property type="match status" value="1"/>
</dbReference>
<keyword evidence="2" id="KW-1133">Transmembrane helix</keyword>
<proteinExistence type="predicted"/>